<feature type="transmembrane region" description="Helical" evidence="1">
    <location>
        <begin position="72"/>
        <end position="100"/>
    </location>
</feature>
<keyword evidence="1" id="KW-0472">Membrane</keyword>
<dbReference type="EMBL" id="GL379812">
    <property type="protein sequence ID" value="EGT44120.1"/>
    <property type="molecule type" value="Genomic_DNA"/>
</dbReference>
<keyword evidence="1" id="KW-0812">Transmembrane</keyword>
<feature type="transmembrane region" description="Helical" evidence="1">
    <location>
        <begin position="37"/>
        <end position="60"/>
    </location>
</feature>
<sequence>MSNIDMSVYYALTHFELNEAYKCPENMTHTRVPRPIVGTYFLISGIILILIYLPCFIVMIRSKCRAPSYQLMIILGVFDLISLLVNSIVTGILGIMGASFCTYPKFIFVTGAIGMGVVDGSLRLLYIDGHGSMCGDQFSLPTSLFIP</sequence>
<accession>G0MU34</accession>
<evidence type="ECO:0000313" key="3">
    <source>
        <dbReference type="Proteomes" id="UP000008068"/>
    </source>
</evidence>
<dbReference type="AlphaFoldDB" id="G0MU34"/>
<protein>
    <recommendedName>
        <fullName evidence="4">G-protein coupled receptors family 1 profile domain-containing protein</fullName>
    </recommendedName>
</protein>
<name>G0MU34_CAEBE</name>
<dbReference type="STRING" id="135651.G0MU34"/>
<dbReference type="HOGENOM" id="CLU_148226_0_0_1"/>
<gene>
    <name evidence="2" type="ORF">CAEBREN_20042</name>
</gene>
<keyword evidence="1" id="KW-1133">Transmembrane helix</keyword>
<evidence type="ECO:0000256" key="1">
    <source>
        <dbReference type="SAM" id="Phobius"/>
    </source>
</evidence>
<dbReference type="OrthoDB" id="5875846at2759"/>
<reference evidence="3" key="1">
    <citation type="submission" date="2011-07" db="EMBL/GenBank/DDBJ databases">
        <authorList>
            <consortium name="Caenorhabditis brenneri Sequencing and Analysis Consortium"/>
            <person name="Wilson R.K."/>
        </authorList>
    </citation>
    <scope>NUCLEOTIDE SEQUENCE [LARGE SCALE GENOMIC DNA]</scope>
    <source>
        <strain evidence="3">PB2801</strain>
    </source>
</reference>
<evidence type="ECO:0008006" key="4">
    <source>
        <dbReference type="Google" id="ProtNLM"/>
    </source>
</evidence>
<dbReference type="Pfam" id="PF10321">
    <property type="entry name" value="7TM_GPCR_Srt"/>
    <property type="match status" value="1"/>
</dbReference>
<dbReference type="SUPFAM" id="SSF81321">
    <property type="entry name" value="Family A G protein-coupled receptor-like"/>
    <property type="match status" value="1"/>
</dbReference>
<proteinExistence type="predicted"/>
<dbReference type="PANTHER" id="PTHR23021:SF47">
    <property type="entry name" value="SERPENTINE RECEPTOR, CLASS T"/>
    <property type="match status" value="1"/>
</dbReference>
<feature type="transmembrane region" description="Helical" evidence="1">
    <location>
        <begin position="106"/>
        <end position="126"/>
    </location>
</feature>
<dbReference type="InParanoid" id="G0MU34"/>
<keyword evidence="3" id="KW-1185">Reference proteome</keyword>
<dbReference type="Proteomes" id="UP000008068">
    <property type="component" value="Unassembled WGS sequence"/>
</dbReference>
<dbReference type="InterPro" id="IPR019425">
    <property type="entry name" value="7TM_GPCR_serpentine_rcpt_Srt"/>
</dbReference>
<evidence type="ECO:0000313" key="2">
    <source>
        <dbReference type="EMBL" id="EGT44120.1"/>
    </source>
</evidence>
<dbReference type="eggNOG" id="ENOG502SX34">
    <property type="taxonomic scope" value="Eukaryota"/>
</dbReference>
<organism evidence="3">
    <name type="scientific">Caenorhabditis brenneri</name>
    <name type="common">Nematode worm</name>
    <dbReference type="NCBI Taxonomy" id="135651"/>
    <lineage>
        <taxon>Eukaryota</taxon>
        <taxon>Metazoa</taxon>
        <taxon>Ecdysozoa</taxon>
        <taxon>Nematoda</taxon>
        <taxon>Chromadorea</taxon>
        <taxon>Rhabditida</taxon>
        <taxon>Rhabditina</taxon>
        <taxon>Rhabditomorpha</taxon>
        <taxon>Rhabditoidea</taxon>
        <taxon>Rhabditidae</taxon>
        <taxon>Peloderinae</taxon>
        <taxon>Caenorhabditis</taxon>
    </lineage>
</organism>
<dbReference type="PANTHER" id="PTHR23021">
    <property type="entry name" value="SERPENTINE RECEPTOR, CLASS T"/>
    <property type="match status" value="1"/>
</dbReference>